<evidence type="ECO:0000259" key="3">
    <source>
        <dbReference type="PROSITE" id="PS50211"/>
    </source>
</evidence>
<feature type="compositionally biased region" description="Polar residues" evidence="2">
    <location>
        <begin position="45"/>
        <end position="66"/>
    </location>
</feature>
<dbReference type="Proteomes" id="UP001150925">
    <property type="component" value="Unassembled WGS sequence"/>
</dbReference>
<keyword evidence="5" id="KW-1185">Reference proteome</keyword>
<sequence>MRNVLSTHVNGKSTTLAPTVTVTPLSYSPRGYIAGGDAALHPVQRSASYHQRSPNRSASPSLSTGSRKLGTALLQQRSDTSPRDLTTAHLSESMQTRFYTWCLALCVVNFDLDYGPTIDSVYPPHAFSSEEAKIVAFSSFPDSAICGLCEIVFTFRIRLTSPQPPTITPAQPNSASSPPTTGFYYGYVFFRQKKDPYLRRGCFQKSLVLLSPLPYHGLFSKLVRILGPLYFDLGHVVLESAVHIIGNEWPSPFTGDKQPLSATPAEAVEGEAEGTDAGTSSSSNTDTGSSCTPPPFRRTTTHPSEGAGKLVELPFFGHTLLVELPTHSGHQLLETCAFDMSRINPSRHVLATVPLDGLFTTFREMLSDLWKCWEIMMVAEPLVVLADSPDTCSQAVLALVDLIQPITYCGDVRPYFTIQDSDFKSYVSKNRIPSNVLLGVSNPFFDQALAHWPHIIRLHSPRQSNGKKSHRMSSFQLQRNWLTSEIKHGLRTKRKSIVGKDRALSDKITTAAEAGYTSPYILNNLLRRHFLDLTEKFLAPLNRYFSTLIPKVVDMGTVKERPKLKPFNRDDFFKSLAEHGSQIPIKNSFGSSVDYVAFYRQFLNCGNFATWLQYRTAQAEVELEKRYCQVLCATDMYSWAKGRPESEIVDLLVILRAEIRVLGAQQTDSLHHLGTSPQHFNSARTVSTPNSVLKHNTLAKLAQQTDILLDYLSPQARCTAPVDNDTL</sequence>
<accession>A0A9W8AUK6</accession>
<proteinExistence type="inferred from homology"/>
<evidence type="ECO:0000313" key="5">
    <source>
        <dbReference type="Proteomes" id="UP001150925"/>
    </source>
</evidence>
<name>A0A9W8AUK6_9FUNG</name>
<dbReference type="GO" id="GO:0005085">
    <property type="term" value="F:guanyl-nucleotide exchange factor activity"/>
    <property type="evidence" value="ECO:0007669"/>
    <property type="project" value="InterPro"/>
</dbReference>
<organism evidence="4 5">
    <name type="scientific">Dispira parvispora</name>
    <dbReference type="NCBI Taxonomy" id="1520584"/>
    <lineage>
        <taxon>Eukaryota</taxon>
        <taxon>Fungi</taxon>
        <taxon>Fungi incertae sedis</taxon>
        <taxon>Zoopagomycota</taxon>
        <taxon>Kickxellomycotina</taxon>
        <taxon>Dimargaritomycetes</taxon>
        <taxon>Dimargaritales</taxon>
        <taxon>Dimargaritaceae</taxon>
        <taxon>Dispira</taxon>
    </lineage>
</organism>
<dbReference type="EMBL" id="JANBPY010000777">
    <property type="protein sequence ID" value="KAJ1963793.1"/>
    <property type="molecule type" value="Genomic_DNA"/>
</dbReference>
<feature type="region of interest" description="Disordered" evidence="2">
    <location>
        <begin position="44"/>
        <end position="66"/>
    </location>
</feature>
<dbReference type="PROSITE" id="PS50211">
    <property type="entry name" value="DENN"/>
    <property type="match status" value="1"/>
</dbReference>
<evidence type="ECO:0000256" key="2">
    <source>
        <dbReference type="SAM" id="MobiDB-lite"/>
    </source>
</evidence>
<comment type="similarity">
    <text evidence="1">Belongs to the DENND6 family.</text>
</comment>
<reference evidence="4" key="1">
    <citation type="submission" date="2022-07" db="EMBL/GenBank/DDBJ databases">
        <title>Phylogenomic reconstructions and comparative analyses of Kickxellomycotina fungi.</title>
        <authorList>
            <person name="Reynolds N.K."/>
            <person name="Stajich J.E."/>
            <person name="Barry K."/>
            <person name="Grigoriev I.V."/>
            <person name="Crous P."/>
            <person name="Smith M.E."/>
        </authorList>
    </citation>
    <scope>NUCLEOTIDE SEQUENCE</scope>
    <source>
        <strain evidence="4">RSA 1196</strain>
    </source>
</reference>
<feature type="compositionally biased region" description="Low complexity" evidence="2">
    <location>
        <begin position="275"/>
        <end position="303"/>
    </location>
</feature>
<dbReference type="PANTHER" id="PTHR13677:SF0">
    <property type="entry name" value="LD41638P"/>
    <property type="match status" value="1"/>
</dbReference>
<dbReference type="GO" id="GO:0055037">
    <property type="term" value="C:recycling endosome"/>
    <property type="evidence" value="ECO:0007669"/>
    <property type="project" value="TreeGrafter"/>
</dbReference>
<feature type="domain" description="UDENN" evidence="3">
    <location>
        <begin position="103"/>
        <end position="622"/>
    </location>
</feature>
<dbReference type="InterPro" id="IPR037516">
    <property type="entry name" value="Tripartite_DENN"/>
</dbReference>
<comment type="caution">
    <text evidence="4">The sequence shown here is derived from an EMBL/GenBank/DDBJ whole genome shotgun (WGS) entry which is preliminary data.</text>
</comment>
<dbReference type="AlphaFoldDB" id="A0A9W8AUK6"/>
<dbReference type="OrthoDB" id="10265409at2759"/>
<protein>
    <recommendedName>
        <fullName evidence="3">UDENN domain-containing protein</fullName>
    </recommendedName>
</protein>
<evidence type="ECO:0000313" key="4">
    <source>
        <dbReference type="EMBL" id="KAJ1963793.1"/>
    </source>
</evidence>
<dbReference type="PANTHER" id="PTHR13677">
    <property type="entry name" value="LD41638P"/>
    <property type="match status" value="1"/>
</dbReference>
<dbReference type="InterPro" id="IPR024224">
    <property type="entry name" value="DENND6"/>
</dbReference>
<feature type="region of interest" description="Disordered" evidence="2">
    <location>
        <begin position="255"/>
        <end position="305"/>
    </location>
</feature>
<evidence type="ECO:0000256" key="1">
    <source>
        <dbReference type="ARBA" id="ARBA00007159"/>
    </source>
</evidence>
<gene>
    <name evidence="4" type="ORF">IWQ62_003109</name>
</gene>